<reference evidence="3" key="1">
    <citation type="submission" date="2016-11" db="UniProtKB">
        <authorList>
            <consortium name="WormBaseParasite"/>
        </authorList>
    </citation>
    <scope>IDENTIFICATION</scope>
</reference>
<organism evidence="2 3">
    <name type="scientific">Macrostomum lignano</name>
    <dbReference type="NCBI Taxonomy" id="282301"/>
    <lineage>
        <taxon>Eukaryota</taxon>
        <taxon>Metazoa</taxon>
        <taxon>Spiralia</taxon>
        <taxon>Lophotrochozoa</taxon>
        <taxon>Platyhelminthes</taxon>
        <taxon>Rhabditophora</taxon>
        <taxon>Macrostomorpha</taxon>
        <taxon>Macrostomida</taxon>
        <taxon>Macrostomidae</taxon>
        <taxon>Macrostomum</taxon>
    </lineage>
</organism>
<evidence type="ECO:0000313" key="3">
    <source>
        <dbReference type="WBParaSite" id="maker-unitig_29562-snap-gene-0.1-mRNA-1"/>
    </source>
</evidence>
<proteinExistence type="predicted"/>
<dbReference type="AlphaFoldDB" id="A0A1I8FCP1"/>
<dbReference type="WBParaSite" id="maker-unitig_29562-snap-gene-0.1-mRNA-1">
    <property type="protein sequence ID" value="maker-unitig_29562-snap-gene-0.1-mRNA-1"/>
    <property type="gene ID" value="maker-unitig_29562-snap-gene-0.1"/>
</dbReference>
<sequence length="406" mass="46197">MLHRCASWRFWPASKLSAVRAAGLSRLSAVTVKVDGKVYRLLAGRKLTCVPHGPDKGVRIFFSGEDLVLAHKRCNFWRRLRRRLRQVRGKLEGVWPGCTATRTRKDEVGKLAVRGWLPSVKRKLSMPELGRQARGEAVHLVQSGVINGKDGCLNREVLRPCIADACSAKGLSERRFCAASFYLQSRRCARHHKPLSGGIEGGCPPKAVAAKRGFVLDSSNRCVPPKECECLNKLCLDRMPRKKVSEVATLARRCKRYPEHSQDQSCSRANYLQRRRAQTGKRIVQYRETHGKHRCLRRVTRVSKKCPCPPSGQLKGCQQPSKCVKHTELVRVTKVFKAAEKCTKCKRITRRQVNARADEPFSRSARPGRKHRKKLVYTKQARNCKCIWKLAKEHNLLCYCSKKRIV</sequence>
<evidence type="ECO:0000256" key="1">
    <source>
        <dbReference type="SAM" id="SignalP"/>
    </source>
</evidence>
<evidence type="ECO:0000313" key="2">
    <source>
        <dbReference type="Proteomes" id="UP000095280"/>
    </source>
</evidence>
<dbReference type="Proteomes" id="UP000095280">
    <property type="component" value="Unplaced"/>
</dbReference>
<keyword evidence="1" id="KW-0732">Signal</keyword>
<protein>
    <submittedName>
        <fullName evidence="3">VWFD domain-containing protein</fullName>
    </submittedName>
</protein>
<accession>A0A1I8FCP1</accession>
<feature type="chain" id="PRO_5009318633" evidence="1">
    <location>
        <begin position="22"/>
        <end position="406"/>
    </location>
</feature>
<keyword evidence="2" id="KW-1185">Reference proteome</keyword>
<name>A0A1I8FCP1_9PLAT</name>
<feature type="signal peptide" evidence="1">
    <location>
        <begin position="1"/>
        <end position="21"/>
    </location>
</feature>